<name>A0A2A6RQ00_9CHLR</name>
<dbReference type="InterPro" id="IPR006366">
    <property type="entry name" value="CobA/CysG_C"/>
</dbReference>
<dbReference type="RefSeq" id="WP_097642178.1">
    <property type="nucleotide sequence ID" value="NZ_NQWI01000002.1"/>
</dbReference>
<dbReference type="FunFam" id="3.30.950.10:FF:000001">
    <property type="entry name" value="Siroheme synthase"/>
    <property type="match status" value="1"/>
</dbReference>
<keyword evidence="2 6" id="KW-0489">Methyltransferase</keyword>
<dbReference type="InterPro" id="IPR003043">
    <property type="entry name" value="Uropor_MeTrfase_CS"/>
</dbReference>
<keyword evidence="3 6" id="KW-0808">Transferase</keyword>
<comment type="similarity">
    <text evidence="6">Belongs to the precorrin methyltransferase family.</text>
</comment>
<dbReference type="AlphaFoldDB" id="A0A2A6RQ00"/>
<keyword evidence="9" id="KW-1185">Reference proteome</keyword>
<evidence type="ECO:0000256" key="1">
    <source>
        <dbReference type="ARBA" id="ARBA00012162"/>
    </source>
</evidence>
<gene>
    <name evidence="8" type="primary">cobA</name>
    <name evidence="8" type="ORF">CJ255_00750</name>
</gene>
<evidence type="ECO:0000256" key="6">
    <source>
        <dbReference type="RuleBase" id="RU003960"/>
    </source>
</evidence>
<dbReference type="FunFam" id="3.40.1010.10:FF:000001">
    <property type="entry name" value="Siroheme synthase"/>
    <property type="match status" value="1"/>
</dbReference>
<evidence type="ECO:0000259" key="7">
    <source>
        <dbReference type="Pfam" id="PF00590"/>
    </source>
</evidence>
<feature type="domain" description="Tetrapyrrole methylase" evidence="7">
    <location>
        <begin position="6"/>
        <end position="214"/>
    </location>
</feature>
<evidence type="ECO:0000256" key="5">
    <source>
        <dbReference type="ARBA" id="ARBA00023244"/>
    </source>
</evidence>
<evidence type="ECO:0000256" key="3">
    <source>
        <dbReference type="ARBA" id="ARBA00022679"/>
    </source>
</evidence>
<keyword evidence="4" id="KW-0949">S-adenosyl-L-methionine</keyword>
<evidence type="ECO:0000256" key="2">
    <source>
        <dbReference type="ARBA" id="ARBA00022603"/>
    </source>
</evidence>
<dbReference type="EMBL" id="NQWI01000002">
    <property type="protein sequence ID" value="PDW04940.1"/>
    <property type="molecule type" value="Genomic_DNA"/>
</dbReference>
<dbReference type="NCBIfam" id="TIGR01469">
    <property type="entry name" value="cobA_cysG_Cterm"/>
    <property type="match status" value="1"/>
</dbReference>
<evidence type="ECO:0000313" key="9">
    <source>
        <dbReference type="Proteomes" id="UP000220527"/>
    </source>
</evidence>
<keyword evidence="5" id="KW-0627">Porphyrin biosynthesis</keyword>
<dbReference type="NCBIfam" id="NF004790">
    <property type="entry name" value="PRK06136.1"/>
    <property type="match status" value="1"/>
</dbReference>
<dbReference type="InterPro" id="IPR000878">
    <property type="entry name" value="4pyrrol_Mease"/>
</dbReference>
<dbReference type="PROSITE" id="PS00839">
    <property type="entry name" value="SUMT_1"/>
    <property type="match status" value="1"/>
</dbReference>
<sequence>MPGKAYLVGAGPGRADLITVRGIHLLRQADVVLYDWLVARQLLAEAPEAAERVFVGKSHDKHTLEQDAITELMVAHVRAGRQVVRLKGGDPSVFGHAGEEAAALAAANLPFEIVPGVSSALAAPAYAGIPLTYRGLATGFAVVTGHEASDTNSPTDWSALARIPTLVIMMGLHRADRVCAALLAAGRSATTPVAVISRATTNEQETLQATLATLPDRLRDHMLPTPAILVIGAVAAMAEQLAWFDPHEVAEGFTTF</sequence>
<comment type="caution">
    <text evidence="8">The sequence shown here is derived from an EMBL/GenBank/DDBJ whole genome shotgun (WGS) entry which is preliminary data.</text>
</comment>
<evidence type="ECO:0000256" key="4">
    <source>
        <dbReference type="ARBA" id="ARBA00022691"/>
    </source>
</evidence>
<protein>
    <recommendedName>
        <fullName evidence="1">uroporphyrinogen-III C-methyltransferase</fullName>
        <ecNumber evidence="1">2.1.1.107</ecNumber>
    </recommendedName>
</protein>
<dbReference type="Pfam" id="PF00590">
    <property type="entry name" value="TP_methylase"/>
    <property type="match status" value="1"/>
</dbReference>
<proteinExistence type="inferred from homology"/>
<organism evidence="8 9">
    <name type="scientific">Candidatus Viridilinea mediisalina</name>
    <dbReference type="NCBI Taxonomy" id="2024553"/>
    <lineage>
        <taxon>Bacteria</taxon>
        <taxon>Bacillati</taxon>
        <taxon>Chloroflexota</taxon>
        <taxon>Chloroflexia</taxon>
        <taxon>Chloroflexales</taxon>
        <taxon>Chloroflexineae</taxon>
        <taxon>Oscillochloridaceae</taxon>
        <taxon>Candidatus Viridilinea</taxon>
    </lineage>
</organism>
<dbReference type="CDD" id="cd11642">
    <property type="entry name" value="SUMT"/>
    <property type="match status" value="1"/>
</dbReference>
<dbReference type="Proteomes" id="UP000220527">
    <property type="component" value="Unassembled WGS sequence"/>
</dbReference>
<dbReference type="SUPFAM" id="SSF53790">
    <property type="entry name" value="Tetrapyrrole methylase"/>
    <property type="match status" value="1"/>
</dbReference>
<dbReference type="GO" id="GO:0032259">
    <property type="term" value="P:methylation"/>
    <property type="evidence" value="ECO:0007669"/>
    <property type="project" value="UniProtKB-KW"/>
</dbReference>
<reference evidence="9" key="1">
    <citation type="submission" date="2017-08" db="EMBL/GenBank/DDBJ databases">
        <authorList>
            <person name="Grouzdev D.S."/>
            <person name="Gaisin V.A."/>
            <person name="Rysina M.S."/>
            <person name="Gorlenko V.M."/>
        </authorList>
    </citation>
    <scope>NUCLEOTIDE SEQUENCE [LARGE SCALE GENOMIC DNA]</scope>
    <source>
        <strain evidence="9">Kir15-3F</strain>
    </source>
</reference>
<dbReference type="Gene3D" id="3.40.1010.10">
    <property type="entry name" value="Cobalt-precorrin-4 Transmethylase, Domain 1"/>
    <property type="match status" value="1"/>
</dbReference>
<dbReference type="InterPro" id="IPR014777">
    <property type="entry name" value="4pyrrole_Mease_sub1"/>
</dbReference>
<dbReference type="PANTHER" id="PTHR45790:SF3">
    <property type="entry name" value="S-ADENOSYL-L-METHIONINE-DEPENDENT UROPORPHYRINOGEN III METHYLTRANSFERASE, CHLOROPLASTIC"/>
    <property type="match status" value="1"/>
</dbReference>
<dbReference type="InterPro" id="IPR035996">
    <property type="entry name" value="4pyrrol_Methylase_sf"/>
</dbReference>
<evidence type="ECO:0000313" key="8">
    <source>
        <dbReference type="EMBL" id="PDW04940.1"/>
    </source>
</evidence>
<accession>A0A2A6RQ00</accession>
<dbReference type="Gene3D" id="3.30.950.10">
    <property type="entry name" value="Methyltransferase, Cobalt-precorrin-4 Transmethylase, Domain 2"/>
    <property type="match status" value="1"/>
</dbReference>
<dbReference type="PROSITE" id="PS00840">
    <property type="entry name" value="SUMT_2"/>
    <property type="match status" value="1"/>
</dbReference>
<dbReference type="EC" id="2.1.1.107" evidence="1"/>
<dbReference type="GO" id="GO:0004851">
    <property type="term" value="F:uroporphyrin-III C-methyltransferase activity"/>
    <property type="evidence" value="ECO:0007669"/>
    <property type="project" value="UniProtKB-EC"/>
</dbReference>
<dbReference type="PANTHER" id="PTHR45790">
    <property type="entry name" value="SIROHEME SYNTHASE-RELATED"/>
    <property type="match status" value="1"/>
</dbReference>
<dbReference type="InterPro" id="IPR014776">
    <property type="entry name" value="4pyrrole_Mease_sub2"/>
</dbReference>
<dbReference type="InterPro" id="IPR050161">
    <property type="entry name" value="Siro_Cobalamin_biosynth"/>
</dbReference>
<dbReference type="OrthoDB" id="9815856at2"/>
<dbReference type="GO" id="GO:0019354">
    <property type="term" value="P:siroheme biosynthetic process"/>
    <property type="evidence" value="ECO:0007669"/>
    <property type="project" value="InterPro"/>
</dbReference>